<feature type="transmembrane region" description="Helical" evidence="10">
    <location>
        <begin position="176"/>
        <end position="196"/>
    </location>
</feature>
<feature type="transmembrane region" description="Helical" evidence="10">
    <location>
        <begin position="46"/>
        <end position="65"/>
    </location>
</feature>
<keyword evidence="3 10" id="KW-0808">Transferase</keyword>
<dbReference type="GO" id="GO:0009922">
    <property type="term" value="F:fatty acid elongase activity"/>
    <property type="evidence" value="ECO:0007669"/>
    <property type="project" value="UniProtKB-EC"/>
</dbReference>
<evidence type="ECO:0000256" key="8">
    <source>
        <dbReference type="ARBA" id="ARBA00023136"/>
    </source>
</evidence>
<comment type="catalytic activity">
    <reaction evidence="10">
        <text>a very-long-chain acyl-CoA + malonyl-CoA + H(+) = a very-long-chain 3-oxoacyl-CoA + CO2 + CoA</text>
        <dbReference type="Rhea" id="RHEA:32727"/>
        <dbReference type="ChEBI" id="CHEBI:15378"/>
        <dbReference type="ChEBI" id="CHEBI:16526"/>
        <dbReference type="ChEBI" id="CHEBI:57287"/>
        <dbReference type="ChEBI" id="CHEBI:57384"/>
        <dbReference type="ChEBI" id="CHEBI:90725"/>
        <dbReference type="ChEBI" id="CHEBI:90736"/>
        <dbReference type="EC" id="2.3.1.199"/>
    </reaction>
</comment>
<proteinExistence type="inferred from homology"/>
<dbReference type="GO" id="GO:0034625">
    <property type="term" value="P:fatty acid elongation, monounsaturated fatty acid"/>
    <property type="evidence" value="ECO:0007669"/>
    <property type="project" value="TreeGrafter"/>
</dbReference>
<keyword evidence="8 10" id="KW-0472">Membrane</keyword>
<name>A0A226EXQ7_FOLCA</name>
<evidence type="ECO:0000256" key="9">
    <source>
        <dbReference type="ARBA" id="ARBA00023160"/>
    </source>
</evidence>
<dbReference type="GO" id="GO:0034626">
    <property type="term" value="P:fatty acid elongation, polyunsaturated fatty acid"/>
    <property type="evidence" value="ECO:0007669"/>
    <property type="project" value="TreeGrafter"/>
</dbReference>
<keyword evidence="4 10" id="KW-0812">Transmembrane</keyword>
<keyword evidence="5 10" id="KW-0276">Fatty acid metabolism</keyword>
<dbReference type="GO" id="GO:0019367">
    <property type="term" value="P:fatty acid elongation, saturated fatty acid"/>
    <property type="evidence" value="ECO:0007669"/>
    <property type="project" value="TreeGrafter"/>
</dbReference>
<dbReference type="EC" id="2.3.1.199" evidence="10"/>
<dbReference type="GO" id="GO:0005789">
    <property type="term" value="C:endoplasmic reticulum membrane"/>
    <property type="evidence" value="ECO:0007669"/>
    <property type="project" value="TreeGrafter"/>
</dbReference>
<evidence type="ECO:0000256" key="10">
    <source>
        <dbReference type="RuleBase" id="RU361115"/>
    </source>
</evidence>
<dbReference type="InterPro" id="IPR002076">
    <property type="entry name" value="ELO_fam"/>
</dbReference>
<evidence type="ECO:0000256" key="5">
    <source>
        <dbReference type="ARBA" id="ARBA00022832"/>
    </source>
</evidence>
<evidence type="ECO:0000313" key="12">
    <source>
        <dbReference type="Proteomes" id="UP000198287"/>
    </source>
</evidence>
<feature type="transmembrane region" description="Helical" evidence="10">
    <location>
        <begin position="77"/>
        <end position="96"/>
    </location>
</feature>
<dbReference type="GO" id="GO:0030148">
    <property type="term" value="P:sphingolipid biosynthetic process"/>
    <property type="evidence" value="ECO:0007669"/>
    <property type="project" value="TreeGrafter"/>
</dbReference>
<evidence type="ECO:0000256" key="6">
    <source>
        <dbReference type="ARBA" id="ARBA00022989"/>
    </source>
</evidence>
<dbReference type="Proteomes" id="UP000198287">
    <property type="component" value="Unassembled WGS sequence"/>
</dbReference>
<evidence type="ECO:0000313" key="11">
    <source>
        <dbReference type="EMBL" id="OXA62372.1"/>
    </source>
</evidence>
<dbReference type="Pfam" id="PF01151">
    <property type="entry name" value="ELO"/>
    <property type="match status" value="1"/>
</dbReference>
<feature type="transmembrane region" description="Helical" evidence="10">
    <location>
        <begin position="208"/>
        <end position="229"/>
    </location>
</feature>
<dbReference type="AlphaFoldDB" id="A0A226EXQ7"/>
<accession>A0A226EXQ7</accession>
<keyword evidence="12" id="KW-1185">Reference proteome</keyword>
<keyword evidence="9 10" id="KW-0275">Fatty acid biosynthesis</keyword>
<sequence length="381" mass="44476">MDNLTINSINSPWPFDYENPPKFVPFWFENVNTFRWKEMMIRNPNVGWYACAVYLTVVFALQSYMKDRPAVNVRKVMVVWNTFLTIFSAFGFYRIAQELLFNIFQPDGYYRSVCVREGRNLPADFWGMLFVLSKFFELGDTIFIVLRKQPLIALQWYHHSVVTLFAWKLYPWGEPILSYYAAINYGVHSVMYCYFAARGLNLRIPEPLAMSITTLQISQMIINTGNNFYTMAMLYFGHSCSRHPTSITWSLFVYISLWILFAKFFLGRYFSKKGAHIKVRSGLGSRLPKSPKTKFSLILEEGTDFMVLTTSGMWGWRKCEELEEALIMDVHLLAQMSTVVAQSIRQLLQLIGFRNLDVFMEWHLNGDIKRNARLSVLGMFA</sequence>
<dbReference type="GO" id="GO:0042761">
    <property type="term" value="P:very long-chain fatty acid biosynthetic process"/>
    <property type="evidence" value="ECO:0007669"/>
    <property type="project" value="TreeGrafter"/>
</dbReference>
<keyword evidence="7 10" id="KW-0443">Lipid metabolism</keyword>
<evidence type="ECO:0000256" key="2">
    <source>
        <dbReference type="ARBA" id="ARBA00022516"/>
    </source>
</evidence>
<comment type="similarity">
    <text evidence="10">Belongs to the ELO family.</text>
</comment>
<gene>
    <name evidence="11" type="ORF">Fcan01_03513</name>
</gene>
<organism evidence="11 12">
    <name type="scientific">Folsomia candida</name>
    <name type="common">Springtail</name>
    <dbReference type="NCBI Taxonomy" id="158441"/>
    <lineage>
        <taxon>Eukaryota</taxon>
        <taxon>Metazoa</taxon>
        <taxon>Ecdysozoa</taxon>
        <taxon>Arthropoda</taxon>
        <taxon>Hexapoda</taxon>
        <taxon>Collembola</taxon>
        <taxon>Entomobryomorpha</taxon>
        <taxon>Isotomoidea</taxon>
        <taxon>Isotomidae</taxon>
        <taxon>Proisotominae</taxon>
        <taxon>Folsomia</taxon>
    </lineage>
</organism>
<dbReference type="EMBL" id="LNIX01000001">
    <property type="protein sequence ID" value="OXA62372.1"/>
    <property type="molecule type" value="Genomic_DNA"/>
</dbReference>
<feature type="transmembrane region" description="Helical" evidence="10">
    <location>
        <begin position="249"/>
        <end position="270"/>
    </location>
</feature>
<evidence type="ECO:0000256" key="3">
    <source>
        <dbReference type="ARBA" id="ARBA00022679"/>
    </source>
</evidence>
<evidence type="ECO:0000256" key="1">
    <source>
        <dbReference type="ARBA" id="ARBA00004141"/>
    </source>
</evidence>
<keyword evidence="6 10" id="KW-1133">Transmembrane helix</keyword>
<dbReference type="PANTHER" id="PTHR11157:SF17">
    <property type="entry name" value="ELONGATION OF VERY LONG CHAIN FATTY ACIDS PROTEIN 6"/>
    <property type="match status" value="1"/>
</dbReference>
<protein>
    <recommendedName>
        <fullName evidence="10">Elongation of very long chain fatty acids protein</fullName>
        <ecNumber evidence="10">2.3.1.199</ecNumber>
    </recommendedName>
    <alternativeName>
        <fullName evidence="10">Very-long-chain 3-oxoacyl-CoA synthase</fullName>
    </alternativeName>
</protein>
<comment type="subcellular location">
    <subcellularLocation>
        <location evidence="1">Membrane</location>
        <topology evidence="1">Multi-pass membrane protein</topology>
    </subcellularLocation>
</comment>
<reference evidence="11 12" key="1">
    <citation type="submission" date="2015-12" db="EMBL/GenBank/DDBJ databases">
        <title>The genome of Folsomia candida.</title>
        <authorList>
            <person name="Faddeeva A."/>
            <person name="Derks M.F."/>
            <person name="Anvar Y."/>
            <person name="Smit S."/>
            <person name="Van Straalen N."/>
            <person name="Roelofs D."/>
        </authorList>
    </citation>
    <scope>NUCLEOTIDE SEQUENCE [LARGE SCALE GENOMIC DNA]</scope>
    <source>
        <strain evidence="11 12">VU population</strain>
        <tissue evidence="11">Whole body</tissue>
    </source>
</reference>
<dbReference type="PANTHER" id="PTHR11157">
    <property type="entry name" value="FATTY ACID ACYL TRANSFERASE-RELATED"/>
    <property type="match status" value="1"/>
</dbReference>
<dbReference type="OrthoDB" id="10259681at2759"/>
<evidence type="ECO:0000256" key="7">
    <source>
        <dbReference type="ARBA" id="ARBA00023098"/>
    </source>
</evidence>
<keyword evidence="2 10" id="KW-0444">Lipid biosynthesis</keyword>
<comment type="caution">
    <text evidence="11">The sequence shown here is derived from an EMBL/GenBank/DDBJ whole genome shotgun (WGS) entry which is preliminary data.</text>
</comment>
<evidence type="ECO:0000256" key="4">
    <source>
        <dbReference type="ARBA" id="ARBA00022692"/>
    </source>
</evidence>